<dbReference type="AlphaFoldDB" id="A0A6A6VIC5"/>
<sequence length="206" mass="22858">MVSGPTAFLATVAGSRLHARRGSISGLAMFITHPGLISRTWRGKTPHYPTANGAYMLEADGPTPFSCTAVFKACFVPHRCLQRRTLQATARLDSSVFCTPRTHRPSIRLSAERRYRHFGADWLSQEVGANFLVRTTALNPIRLSLRGQCKRYGRCRYLSDENTTPRSGTNIVFADTGDPDWASLCIDTYEFVRSVDPIHGAVQAQP</sequence>
<protein>
    <submittedName>
        <fullName evidence="1">Uncharacterized protein</fullName>
    </submittedName>
</protein>
<dbReference type="EMBL" id="MU006566">
    <property type="protein sequence ID" value="KAF2749549.1"/>
    <property type="molecule type" value="Genomic_DNA"/>
</dbReference>
<keyword evidence="2" id="KW-1185">Reference proteome</keyword>
<proteinExistence type="predicted"/>
<reference evidence="1" key="1">
    <citation type="journal article" date="2020" name="Stud. Mycol.">
        <title>101 Dothideomycetes genomes: a test case for predicting lifestyles and emergence of pathogens.</title>
        <authorList>
            <person name="Haridas S."/>
            <person name="Albert R."/>
            <person name="Binder M."/>
            <person name="Bloem J."/>
            <person name="Labutti K."/>
            <person name="Salamov A."/>
            <person name="Andreopoulos B."/>
            <person name="Baker S."/>
            <person name="Barry K."/>
            <person name="Bills G."/>
            <person name="Bluhm B."/>
            <person name="Cannon C."/>
            <person name="Castanera R."/>
            <person name="Culley D."/>
            <person name="Daum C."/>
            <person name="Ezra D."/>
            <person name="Gonzalez J."/>
            <person name="Henrissat B."/>
            <person name="Kuo A."/>
            <person name="Liang C."/>
            <person name="Lipzen A."/>
            <person name="Lutzoni F."/>
            <person name="Magnuson J."/>
            <person name="Mondo S."/>
            <person name="Nolan M."/>
            <person name="Ohm R."/>
            <person name="Pangilinan J."/>
            <person name="Park H.-J."/>
            <person name="Ramirez L."/>
            <person name="Alfaro M."/>
            <person name="Sun H."/>
            <person name="Tritt A."/>
            <person name="Yoshinaga Y."/>
            <person name="Zwiers L.-H."/>
            <person name="Turgeon B."/>
            <person name="Goodwin S."/>
            <person name="Spatafora J."/>
            <person name="Crous P."/>
            <person name="Grigoriev I."/>
        </authorList>
    </citation>
    <scope>NUCLEOTIDE SEQUENCE</scope>
    <source>
        <strain evidence="1">CBS 119925</strain>
    </source>
</reference>
<evidence type="ECO:0000313" key="1">
    <source>
        <dbReference type="EMBL" id="KAF2749549.1"/>
    </source>
</evidence>
<evidence type="ECO:0000313" key="2">
    <source>
        <dbReference type="Proteomes" id="UP000799440"/>
    </source>
</evidence>
<accession>A0A6A6VIC5</accession>
<name>A0A6A6VIC5_9PLEO</name>
<organism evidence="1 2">
    <name type="scientific">Sporormia fimetaria CBS 119925</name>
    <dbReference type="NCBI Taxonomy" id="1340428"/>
    <lineage>
        <taxon>Eukaryota</taxon>
        <taxon>Fungi</taxon>
        <taxon>Dikarya</taxon>
        <taxon>Ascomycota</taxon>
        <taxon>Pezizomycotina</taxon>
        <taxon>Dothideomycetes</taxon>
        <taxon>Pleosporomycetidae</taxon>
        <taxon>Pleosporales</taxon>
        <taxon>Sporormiaceae</taxon>
        <taxon>Sporormia</taxon>
    </lineage>
</organism>
<gene>
    <name evidence="1" type="ORF">M011DRAFT_311785</name>
</gene>
<dbReference type="Proteomes" id="UP000799440">
    <property type="component" value="Unassembled WGS sequence"/>
</dbReference>